<organism evidence="2">
    <name type="scientific">marine sediment metagenome</name>
    <dbReference type="NCBI Taxonomy" id="412755"/>
    <lineage>
        <taxon>unclassified sequences</taxon>
        <taxon>metagenomes</taxon>
        <taxon>ecological metagenomes</taxon>
    </lineage>
</organism>
<evidence type="ECO:0000313" key="2">
    <source>
        <dbReference type="EMBL" id="GAH79022.1"/>
    </source>
</evidence>
<dbReference type="Pfam" id="PF13709">
    <property type="entry name" value="DUF4159"/>
    <property type="match status" value="1"/>
</dbReference>
<name>X1IBH2_9ZZZZ</name>
<feature type="non-terminal residue" evidence="2">
    <location>
        <position position="1"/>
    </location>
</feature>
<accession>X1IBH2</accession>
<feature type="domain" description="DUF4159" evidence="1">
    <location>
        <begin position="78"/>
        <end position="194"/>
    </location>
</feature>
<evidence type="ECO:0000259" key="1">
    <source>
        <dbReference type="Pfam" id="PF13709"/>
    </source>
</evidence>
<dbReference type="InterPro" id="IPR025297">
    <property type="entry name" value="DUF4159"/>
</dbReference>
<dbReference type="Gene3D" id="3.40.50.12140">
    <property type="entry name" value="Domain of unknown function DUF4159"/>
    <property type="match status" value="1"/>
</dbReference>
<sequence>LRRTERKKPPQPDYLVGKVIWGESASFVDTSGDKMNIADWNLCPTDMERFVGNGRSLDLQYHWKNINLNDFHFDPKKLPGLIFSGVRTLRLSRTHIQALREYVLDGGMIICDSIAGSPHFYDSAKKVLLEAFPECRFRVIPSDHPLYHMMVDVNKVSYPKNKGATKPFLEGIYIGSRIGVLVSKYGLGCGWNRD</sequence>
<feature type="non-terminal residue" evidence="2">
    <location>
        <position position="194"/>
    </location>
</feature>
<dbReference type="AlphaFoldDB" id="X1IBH2"/>
<comment type="caution">
    <text evidence="2">The sequence shown here is derived from an EMBL/GenBank/DDBJ whole genome shotgun (WGS) entry which is preliminary data.</text>
</comment>
<reference evidence="2" key="1">
    <citation type="journal article" date="2014" name="Front. Microbiol.">
        <title>High frequency of phylogenetically diverse reductive dehalogenase-homologous genes in deep subseafloor sedimentary metagenomes.</title>
        <authorList>
            <person name="Kawai M."/>
            <person name="Futagami T."/>
            <person name="Toyoda A."/>
            <person name="Takaki Y."/>
            <person name="Nishi S."/>
            <person name="Hori S."/>
            <person name="Arai W."/>
            <person name="Tsubouchi T."/>
            <person name="Morono Y."/>
            <person name="Uchiyama I."/>
            <person name="Ito T."/>
            <person name="Fujiyama A."/>
            <person name="Inagaki F."/>
            <person name="Takami H."/>
        </authorList>
    </citation>
    <scope>NUCLEOTIDE SEQUENCE</scope>
    <source>
        <strain evidence="2">Expedition CK06-06</strain>
    </source>
</reference>
<protein>
    <recommendedName>
        <fullName evidence="1">DUF4159 domain-containing protein</fullName>
    </recommendedName>
</protein>
<proteinExistence type="predicted"/>
<dbReference type="EMBL" id="BARU01043220">
    <property type="protein sequence ID" value="GAH79022.1"/>
    <property type="molecule type" value="Genomic_DNA"/>
</dbReference>
<gene>
    <name evidence="2" type="ORF">S03H2_66233</name>
</gene>